<accession>A0A9W7W1D4</accession>
<reference evidence="2 3" key="1">
    <citation type="journal article" date="2018" name="IMA Fungus">
        <title>IMA Genome-F 10: Nine draft genome sequences of Claviceps purpurea s.lat., including C. arundinis, C. humidiphila, and C. cf. spartinae, pseudomolecules for the pitch canker pathogen Fusarium circinatum, draft genome of Davidsoniella eucalypti, Grosmannia galeiformis, Quambalaria eucalypti, and Teratosphaeria destructans.</title>
        <authorList>
            <person name="Wingfield B.D."/>
            <person name="Liu M."/>
            <person name="Nguyen H.D."/>
            <person name="Lane F.A."/>
            <person name="Morgan S.W."/>
            <person name="De Vos L."/>
            <person name="Wilken P.M."/>
            <person name="Duong T.A."/>
            <person name="Aylward J."/>
            <person name="Coetzee M.P."/>
            <person name="Dadej K."/>
            <person name="De Beer Z.W."/>
            <person name="Findlay W."/>
            <person name="Havenga M."/>
            <person name="Kolarik M."/>
            <person name="Menzies J.G."/>
            <person name="Naidoo K."/>
            <person name="Pochopski O."/>
            <person name="Shoukouhi P."/>
            <person name="Santana Q.C."/>
            <person name="Seifert K.A."/>
            <person name="Soal N."/>
            <person name="Steenkamp E.T."/>
            <person name="Tatham C.T."/>
            <person name="van der Nest M.A."/>
            <person name="Wingfield M.J."/>
        </authorList>
    </citation>
    <scope>NUCLEOTIDE SEQUENCE [LARGE SCALE GENOMIC DNA]</scope>
    <source>
        <strain evidence="2">CMW44962</strain>
    </source>
</reference>
<dbReference type="SUPFAM" id="SSF53335">
    <property type="entry name" value="S-adenosyl-L-methionine-dependent methyltransferases"/>
    <property type="match status" value="1"/>
</dbReference>
<sequence length="255" mass="27835">MYGNIFHDPISAHPGRILDVGCGTGVTTLELAQKYPGADVYGVDLSAAFTAVTDSHPRLDNLHFVQGDIGELINAQKAPFSPGNFDYVFSRLLILGVADWPAHIAVLSGLLAKNGSIELQEVTLDAYSPSSPTEPLTWSFLKALQQDYAAVGLDFNAGSHLSARMKATPGLADVHAQRYRVMCTMEGATQAEQRLAEYMNGTLVPFLGLMFDTLPAKAGRGEGERRRLKEDVALRHENFEAGTHMEFWVAWARKA</sequence>
<dbReference type="GO" id="GO:0032259">
    <property type="term" value="P:methylation"/>
    <property type="evidence" value="ECO:0007669"/>
    <property type="project" value="UniProtKB-KW"/>
</dbReference>
<keyword evidence="3" id="KW-1185">Reference proteome</keyword>
<keyword evidence="2" id="KW-0808">Transferase</keyword>
<dbReference type="PANTHER" id="PTHR43591">
    <property type="entry name" value="METHYLTRANSFERASE"/>
    <property type="match status" value="1"/>
</dbReference>
<dbReference type="OrthoDB" id="10017101at2759"/>
<organism evidence="2 3">
    <name type="scientific">Teratosphaeria destructans</name>
    <dbReference type="NCBI Taxonomy" id="418781"/>
    <lineage>
        <taxon>Eukaryota</taxon>
        <taxon>Fungi</taxon>
        <taxon>Dikarya</taxon>
        <taxon>Ascomycota</taxon>
        <taxon>Pezizomycotina</taxon>
        <taxon>Dothideomycetes</taxon>
        <taxon>Dothideomycetidae</taxon>
        <taxon>Mycosphaerellales</taxon>
        <taxon>Teratosphaeriaceae</taxon>
        <taxon>Teratosphaeria</taxon>
    </lineage>
</organism>
<dbReference type="EMBL" id="RIBY02001967">
    <property type="protein sequence ID" value="KAH9826687.1"/>
    <property type="molecule type" value="Genomic_DNA"/>
</dbReference>
<protein>
    <submittedName>
        <fullName evidence="2">S-adenosyl-L-methionine-dependent methyltransferase</fullName>
    </submittedName>
</protein>
<evidence type="ECO:0000313" key="2">
    <source>
        <dbReference type="EMBL" id="KAH9826687.1"/>
    </source>
</evidence>
<dbReference type="InterPro" id="IPR029063">
    <property type="entry name" value="SAM-dependent_MTases_sf"/>
</dbReference>
<keyword evidence="2" id="KW-0489">Methyltransferase</keyword>
<dbReference type="Proteomes" id="UP001138500">
    <property type="component" value="Unassembled WGS sequence"/>
</dbReference>
<dbReference type="AlphaFoldDB" id="A0A9W7W1D4"/>
<reference evidence="2 3" key="2">
    <citation type="journal article" date="2021" name="Curr. Genet.">
        <title>Genetic response to nitrogen starvation in the aggressive Eucalyptus foliar pathogen Teratosphaeria destructans.</title>
        <authorList>
            <person name="Havenga M."/>
            <person name="Wingfield B.D."/>
            <person name="Wingfield M.J."/>
            <person name="Dreyer L.L."/>
            <person name="Roets F."/>
            <person name="Aylward J."/>
        </authorList>
    </citation>
    <scope>NUCLEOTIDE SEQUENCE [LARGE SCALE GENOMIC DNA]</scope>
    <source>
        <strain evidence="2">CMW44962</strain>
    </source>
</reference>
<dbReference type="CDD" id="cd02440">
    <property type="entry name" value="AdoMet_MTases"/>
    <property type="match status" value="1"/>
</dbReference>
<evidence type="ECO:0000313" key="3">
    <source>
        <dbReference type="Proteomes" id="UP001138500"/>
    </source>
</evidence>
<comment type="caution">
    <text evidence="2">The sequence shown here is derived from an EMBL/GenBank/DDBJ whole genome shotgun (WGS) entry which is preliminary data.</text>
</comment>
<name>A0A9W7W1D4_9PEZI</name>
<evidence type="ECO:0000259" key="1">
    <source>
        <dbReference type="Pfam" id="PF13649"/>
    </source>
</evidence>
<dbReference type="Gene3D" id="3.40.50.150">
    <property type="entry name" value="Vaccinia Virus protein VP39"/>
    <property type="match status" value="1"/>
</dbReference>
<dbReference type="Pfam" id="PF13649">
    <property type="entry name" value="Methyltransf_25"/>
    <property type="match status" value="1"/>
</dbReference>
<dbReference type="InterPro" id="IPR041698">
    <property type="entry name" value="Methyltransf_25"/>
</dbReference>
<feature type="domain" description="Methyltransferase" evidence="1">
    <location>
        <begin position="17"/>
        <end position="115"/>
    </location>
</feature>
<gene>
    <name evidence="2" type="ORF">Tdes44962_MAKER03391</name>
</gene>
<dbReference type="PANTHER" id="PTHR43591:SF24">
    <property type="entry name" value="2-METHOXY-6-POLYPRENYL-1,4-BENZOQUINOL METHYLASE, MITOCHONDRIAL"/>
    <property type="match status" value="1"/>
</dbReference>
<dbReference type="GO" id="GO:0008168">
    <property type="term" value="F:methyltransferase activity"/>
    <property type="evidence" value="ECO:0007669"/>
    <property type="project" value="UniProtKB-KW"/>
</dbReference>
<proteinExistence type="predicted"/>